<evidence type="ECO:0000256" key="4">
    <source>
        <dbReference type="ARBA" id="ARBA00022737"/>
    </source>
</evidence>
<accession>A0ABN8Q5B4</accession>
<comment type="subcellular location">
    <subcellularLocation>
        <location evidence="1">Membrane</location>
        <topology evidence="1">Single-pass type I membrane protein</topology>
    </subcellularLocation>
</comment>
<evidence type="ECO:0000256" key="8">
    <source>
        <dbReference type="ARBA" id="ARBA00023180"/>
    </source>
</evidence>
<evidence type="ECO:0000256" key="5">
    <source>
        <dbReference type="ARBA" id="ARBA00022989"/>
    </source>
</evidence>
<proteinExistence type="predicted"/>
<keyword evidence="11" id="KW-1185">Reference proteome</keyword>
<feature type="domain" description="Receptor-type tyrosine-protein phosphatase U-like Fn3" evidence="9">
    <location>
        <begin position="12"/>
        <end position="125"/>
    </location>
</feature>
<dbReference type="Pfam" id="PF23144">
    <property type="entry name" value="Fn3_PTPRU"/>
    <property type="match status" value="1"/>
</dbReference>
<reference evidence="10 11" key="1">
    <citation type="submission" date="2022-05" db="EMBL/GenBank/DDBJ databases">
        <authorList>
            <consortium name="Genoscope - CEA"/>
            <person name="William W."/>
        </authorList>
    </citation>
    <scope>NUCLEOTIDE SEQUENCE [LARGE SCALE GENOMIC DNA]</scope>
</reference>
<dbReference type="PANTHER" id="PTHR24051:SF9">
    <property type="entry name" value="FIBRONECTIN TYPE-III DOMAIN-CONTAINING PROTEIN"/>
    <property type="match status" value="1"/>
</dbReference>
<keyword evidence="3" id="KW-0732">Signal</keyword>
<evidence type="ECO:0000256" key="7">
    <source>
        <dbReference type="ARBA" id="ARBA00023157"/>
    </source>
</evidence>
<sequence>APLAPYVGEITDIRASKSSAVIQLWPAEQRNGPISAYQVVVLKVADCNKNLPPDFDSKLKNSEGDSQYNIDFYVSAEISNDPVHEKTWTFIVGDEKNYGAYKNAALQQGEDYIVFQRALTKGRTEKVNLV</sequence>
<evidence type="ECO:0000259" key="9">
    <source>
        <dbReference type="Pfam" id="PF23144"/>
    </source>
</evidence>
<dbReference type="EMBL" id="CALNXI010001146">
    <property type="protein sequence ID" value="CAH3157429.1"/>
    <property type="molecule type" value="Genomic_DNA"/>
</dbReference>
<evidence type="ECO:0000256" key="2">
    <source>
        <dbReference type="ARBA" id="ARBA00022692"/>
    </source>
</evidence>
<keyword evidence="5" id="KW-1133">Transmembrane helix</keyword>
<feature type="non-terminal residue" evidence="10">
    <location>
        <position position="1"/>
    </location>
</feature>
<keyword evidence="6" id="KW-0472">Membrane</keyword>
<dbReference type="InterPro" id="IPR051622">
    <property type="entry name" value="R-tyr_protein_phosphatases"/>
</dbReference>
<evidence type="ECO:0000313" key="11">
    <source>
        <dbReference type="Proteomes" id="UP001159427"/>
    </source>
</evidence>
<gene>
    <name evidence="10" type="ORF">PEVE_00002491</name>
</gene>
<keyword evidence="2" id="KW-0812">Transmembrane</keyword>
<evidence type="ECO:0000313" key="10">
    <source>
        <dbReference type="EMBL" id="CAH3157429.1"/>
    </source>
</evidence>
<evidence type="ECO:0000256" key="1">
    <source>
        <dbReference type="ARBA" id="ARBA00004479"/>
    </source>
</evidence>
<evidence type="ECO:0000256" key="3">
    <source>
        <dbReference type="ARBA" id="ARBA00022729"/>
    </source>
</evidence>
<dbReference type="PANTHER" id="PTHR24051">
    <property type="entry name" value="SUSHI DOMAIN-CONTAINING PROTEIN 1"/>
    <property type="match status" value="1"/>
</dbReference>
<comment type="caution">
    <text evidence="10">The sequence shown here is derived from an EMBL/GenBank/DDBJ whole genome shotgun (WGS) entry which is preliminary data.</text>
</comment>
<name>A0ABN8Q5B4_9CNID</name>
<keyword evidence="4" id="KW-0677">Repeat</keyword>
<organism evidence="10 11">
    <name type="scientific">Porites evermanni</name>
    <dbReference type="NCBI Taxonomy" id="104178"/>
    <lineage>
        <taxon>Eukaryota</taxon>
        <taxon>Metazoa</taxon>
        <taxon>Cnidaria</taxon>
        <taxon>Anthozoa</taxon>
        <taxon>Hexacorallia</taxon>
        <taxon>Scleractinia</taxon>
        <taxon>Fungiina</taxon>
        <taxon>Poritidae</taxon>
        <taxon>Porites</taxon>
    </lineage>
</organism>
<protein>
    <recommendedName>
        <fullName evidence="9">Receptor-type tyrosine-protein phosphatase U-like Fn3 domain-containing protein</fullName>
    </recommendedName>
</protein>
<keyword evidence="8" id="KW-0325">Glycoprotein</keyword>
<keyword evidence="7" id="KW-1015">Disulfide bond</keyword>
<evidence type="ECO:0000256" key="6">
    <source>
        <dbReference type="ARBA" id="ARBA00023136"/>
    </source>
</evidence>
<dbReference type="Proteomes" id="UP001159427">
    <property type="component" value="Unassembled WGS sequence"/>
</dbReference>
<dbReference type="InterPro" id="IPR057598">
    <property type="entry name" value="Fn3_PTPRU"/>
</dbReference>